<organism evidence="4 5">
    <name type="scientific">Riccia fluitans</name>
    <dbReference type="NCBI Taxonomy" id="41844"/>
    <lineage>
        <taxon>Eukaryota</taxon>
        <taxon>Viridiplantae</taxon>
        <taxon>Streptophyta</taxon>
        <taxon>Embryophyta</taxon>
        <taxon>Marchantiophyta</taxon>
        <taxon>Marchantiopsida</taxon>
        <taxon>Marchantiidae</taxon>
        <taxon>Marchantiales</taxon>
        <taxon>Ricciaceae</taxon>
        <taxon>Riccia</taxon>
    </lineage>
</organism>
<evidence type="ECO:0000256" key="1">
    <source>
        <dbReference type="ARBA" id="ARBA00022553"/>
    </source>
</evidence>
<dbReference type="PANTHER" id="PTHR13237">
    <property type="entry name" value="SOMETHING ABOUT SILENCING PROTEIN 10-RELATED"/>
    <property type="match status" value="1"/>
</dbReference>
<evidence type="ECO:0000313" key="4">
    <source>
        <dbReference type="EMBL" id="KAL2629616.1"/>
    </source>
</evidence>
<feature type="compositionally biased region" description="Basic residues" evidence="2">
    <location>
        <begin position="1"/>
        <end position="13"/>
    </location>
</feature>
<feature type="compositionally biased region" description="Acidic residues" evidence="2">
    <location>
        <begin position="63"/>
        <end position="87"/>
    </location>
</feature>
<feature type="compositionally biased region" description="Basic and acidic residues" evidence="2">
    <location>
        <begin position="51"/>
        <end position="62"/>
    </location>
</feature>
<feature type="compositionally biased region" description="Low complexity" evidence="2">
    <location>
        <begin position="684"/>
        <end position="697"/>
    </location>
</feature>
<feature type="compositionally biased region" description="Basic residues" evidence="2">
    <location>
        <begin position="640"/>
        <end position="667"/>
    </location>
</feature>
<accession>A0ABD1YG42</accession>
<gene>
    <name evidence="4" type="ORF">R1flu_014302</name>
</gene>
<dbReference type="PANTHER" id="PTHR13237:SF9">
    <property type="entry name" value="NEUROGUIDIN"/>
    <property type="match status" value="1"/>
</dbReference>
<feature type="compositionally biased region" description="Acidic residues" evidence="2">
    <location>
        <begin position="107"/>
        <end position="121"/>
    </location>
</feature>
<dbReference type="GO" id="GO:0005634">
    <property type="term" value="C:nucleus"/>
    <property type="evidence" value="ECO:0007669"/>
    <property type="project" value="UniProtKB-ARBA"/>
</dbReference>
<keyword evidence="5" id="KW-1185">Reference proteome</keyword>
<feature type="domain" description="Sas10 C-terminal" evidence="3">
    <location>
        <begin position="624"/>
        <end position="696"/>
    </location>
</feature>
<feature type="region of interest" description="Disordered" evidence="2">
    <location>
        <begin position="528"/>
        <end position="591"/>
    </location>
</feature>
<keyword evidence="1" id="KW-0597">Phosphoprotein</keyword>
<dbReference type="Proteomes" id="UP001605036">
    <property type="component" value="Unassembled WGS sequence"/>
</dbReference>
<feature type="region of interest" description="Disordered" evidence="2">
    <location>
        <begin position="1"/>
        <end position="20"/>
    </location>
</feature>
<feature type="region of interest" description="Disordered" evidence="2">
    <location>
        <begin position="143"/>
        <end position="215"/>
    </location>
</feature>
<dbReference type="Pfam" id="PF04000">
    <property type="entry name" value="Sas10_Utp3"/>
    <property type="match status" value="1"/>
</dbReference>
<feature type="compositionally biased region" description="Basic and acidic residues" evidence="2">
    <location>
        <begin position="548"/>
        <end position="570"/>
    </location>
</feature>
<dbReference type="AlphaFoldDB" id="A0ABD1YG42"/>
<evidence type="ECO:0000259" key="3">
    <source>
        <dbReference type="Pfam" id="PF09368"/>
    </source>
</evidence>
<comment type="caution">
    <text evidence="4">The sequence shown here is derived from an EMBL/GenBank/DDBJ whole genome shotgun (WGS) entry which is preliminary data.</text>
</comment>
<dbReference type="Pfam" id="PF09368">
    <property type="entry name" value="Sas10"/>
    <property type="match status" value="1"/>
</dbReference>
<feature type="compositionally biased region" description="Acidic residues" evidence="2">
    <location>
        <begin position="146"/>
        <end position="157"/>
    </location>
</feature>
<feature type="compositionally biased region" description="Basic and acidic residues" evidence="2">
    <location>
        <begin position="27"/>
        <end position="41"/>
    </location>
</feature>
<evidence type="ECO:0000256" key="2">
    <source>
        <dbReference type="SAM" id="MobiDB-lite"/>
    </source>
</evidence>
<evidence type="ECO:0000313" key="5">
    <source>
        <dbReference type="Proteomes" id="UP001605036"/>
    </source>
</evidence>
<name>A0ABD1YG42_9MARC</name>
<dbReference type="InterPro" id="IPR007146">
    <property type="entry name" value="Sas10/Utp3/C1D"/>
</dbReference>
<feature type="compositionally biased region" description="Basic and acidic residues" evidence="2">
    <location>
        <begin position="398"/>
        <end position="413"/>
    </location>
</feature>
<feature type="region of interest" description="Disordered" evidence="2">
    <location>
        <begin position="394"/>
        <end position="416"/>
    </location>
</feature>
<sequence length="697" mass="79526">MRRPMRGMKKGKKKEILEEVDDDLEEGLGRAHEEEFLRLDGDGSDSDSDEKENPVFDLHGSESEEDEEEDEEEEDDEDDELDEEELTGLEAKLVKTAKYMKRKVGIQDDEDDEDEENDEEDEGKKVWGKSKRNYYSADNVDFELQSSDEEAPAEEEAEVLRLQRKAAASLRPEDYEQEDEDENSSEEEETLQDAVQRKERKAEGSKKSSSKEDLTMDVEKVKKDLDALTKEEKMNVVLSHAPELVGLLNELRQGLDELRTKVQPLIHKVKDGQYATKDGISYLEVKNLLLLSYCQSIIFYLMLKAEGRSVKDHPVIARLVELRLYLEKIRPIDKKLQYQIDKLLKAAKTPGVAGQKEDALKFKPNPDLLVSKLDEDMQDGGGVYKPPMIAPAAMEGEELSKDQKAKARAEKESRRKAKRSAFVKELADELDGKPEELRDVLGMESREMLREKERLEARAKEEEDLFARVPLSKVERKKLKQLKKTRNGLSDILDDFDDNLADLVGMDVGQHESSFPEDLIKPKKLSQVIAESGRPSKKQKVLSGDADLPVREELGERRRKLEMSKPSKFDDSEDGGSDDNQQDFEPEEDEFYMEAKQMKEAKKAAKLAKYSRETSAPSVEEDADGKRNITNMMEKNRGLTPHRKKLTKNPRKKYKLKHEKAVIRRKGQVRDIKSAGGSYGGEATGIRTGISRSIRIK</sequence>
<feature type="compositionally biased region" description="Acidic residues" evidence="2">
    <location>
        <begin position="571"/>
        <end position="591"/>
    </location>
</feature>
<dbReference type="InterPro" id="IPR018972">
    <property type="entry name" value="Sas10_C_dom"/>
</dbReference>
<feature type="compositionally biased region" description="Acidic residues" evidence="2">
    <location>
        <begin position="175"/>
        <end position="191"/>
    </location>
</feature>
<feature type="compositionally biased region" description="Basic and acidic residues" evidence="2">
    <location>
        <begin position="195"/>
        <end position="215"/>
    </location>
</feature>
<proteinExistence type="predicted"/>
<reference evidence="4 5" key="1">
    <citation type="submission" date="2024-09" db="EMBL/GenBank/DDBJ databases">
        <title>Chromosome-scale assembly of Riccia fluitans.</title>
        <authorList>
            <person name="Paukszto L."/>
            <person name="Sawicki J."/>
            <person name="Karawczyk K."/>
            <person name="Piernik-Szablinska J."/>
            <person name="Szczecinska M."/>
            <person name="Mazdziarz M."/>
        </authorList>
    </citation>
    <scope>NUCLEOTIDE SEQUENCE [LARGE SCALE GENOMIC DNA]</scope>
    <source>
        <strain evidence="4">Rf_01</strain>
        <tissue evidence="4">Aerial parts of the thallus</tissue>
    </source>
</reference>
<feature type="region of interest" description="Disordered" evidence="2">
    <location>
        <begin position="636"/>
        <end position="697"/>
    </location>
</feature>
<protein>
    <recommendedName>
        <fullName evidence="3">Sas10 C-terminal domain-containing protein</fullName>
    </recommendedName>
</protein>
<feature type="region of interest" description="Disordered" evidence="2">
    <location>
        <begin position="27"/>
        <end position="130"/>
    </location>
</feature>
<dbReference type="EMBL" id="JBHFFA010000004">
    <property type="protein sequence ID" value="KAL2629616.1"/>
    <property type="molecule type" value="Genomic_DNA"/>
</dbReference>